<dbReference type="EMBL" id="JBIAPI010000009">
    <property type="protein sequence ID" value="MFF3227238.1"/>
    <property type="molecule type" value="Genomic_DNA"/>
</dbReference>
<evidence type="ECO:0000313" key="2">
    <source>
        <dbReference type="EMBL" id="MFF3227238.1"/>
    </source>
</evidence>
<proteinExistence type="predicted"/>
<evidence type="ECO:0000256" key="1">
    <source>
        <dbReference type="SAM" id="MobiDB-lite"/>
    </source>
</evidence>
<dbReference type="Proteomes" id="UP001601948">
    <property type="component" value="Unassembled WGS sequence"/>
</dbReference>
<keyword evidence="3" id="KW-1185">Reference proteome</keyword>
<dbReference type="PANTHER" id="PTHR37285:SF5">
    <property type="entry name" value="SPORE WALL MATURATION PROTEIN DIT1"/>
    <property type="match status" value="1"/>
</dbReference>
<organism evidence="2 3">
    <name type="scientific">Nocardia suismassiliense</name>
    <dbReference type="NCBI Taxonomy" id="2077092"/>
    <lineage>
        <taxon>Bacteria</taxon>
        <taxon>Bacillati</taxon>
        <taxon>Actinomycetota</taxon>
        <taxon>Actinomycetes</taxon>
        <taxon>Mycobacteriales</taxon>
        <taxon>Nocardiaceae</taxon>
        <taxon>Nocardia</taxon>
    </lineage>
</organism>
<gene>
    <name evidence="2" type="ORF">ACFYV7_30885</name>
</gene>
<dbReference type="Gene3D" id="3.30.60.140">
    <property type="match status" value="1"/>
</dbReference>
<comment type="caution">
    <text evidence="2">The sequence shown here is derived from an EMBL/GenBank/DDBJ whole genome shotgun (WGS) entry which is preliminary data.</text>
</comment>
<sequence length="343" mass="38100">MPAVGAGRPRIAPTPPFVQEQANATSETSEQRLAEEILRLAFRRRRSADPQDPCAARPCPECFAPHLKKVVRFLETNRPVHLVIPAFPAKSRNRRKVLGKVPDMAERLAIAALQDFCDQVSALYAPGAIMTICSDGHVFSDTLGIPDEHVDEYGAGLRRIIHAVGGGSIGLYGLNDAMPGLGWDERRHRLLGDYAESLEAIRDSVKSDPATKRMFNGIHRFVVEDNVVLLPELSATQRRLRSKRTAYEVVQHSQAWSRLVAETFSDAIRLSIHPQAHHSDKIGFHLLRTTNAWLTPWHGVVLDDGTSYMLVKRAQAEEIGARLVWRHSQPSHFVLATPTIGAS</sequence>
<protein>
    <submittedName>
        <fullName evidence="2">L-tyrosine/L-tryptophan isonitrile synthase family protein</fullName>
    </submittedName>
</protein>
<name>A0ABW6R369_9NOCA</name>
<evidence type="ECO:0000313" key="3">
    <source>
        <dbReference type="Proteomes" id="UP001601948"/>
    </source>
</evidence>
<accession>A0ABW6R369</accession>
<dbReference type="InterPro" id="IPR007817">
    <property type="entry name" value="Isocyanide_synthase_DIT1"/>
</dbReference>
<feature type="region of interest" description="Disordered" evidence="1">
    <location>
        <begin position="1"/>
        <end position="30"/>
    </location>
</feature>
<dbReference type="PANTHER" id="PTHR37285">
    <property type="entry name" value="SPORE WALL MATURATION PROTEIN DIT1"/>
    <property type="match status" value="1"/>
</dbReference>
<reference evidence="2 3" key="1">
    <citation type="submission" date="2024-10" db="EMBL/GenBank/DDBJ databases">
        <title>The Natural Products Discovery Center: Release of the First 8490 Sequenced Strains for Exploring Actinobacteria Biosynthetic Diversity.</title>
        <authorList>
            <person name="Kalkreuter E."/>
            <person name="Kautsar S.A."/>
            <person name="Yang D."/>
            <person name="Bader C.D."/>
            <person name="Teijaro C.N."/>
            <person name="Fluegel L."/>
            <person name="Davis C.M."/>
            <person name="Simpson J.R."/>
            <person name="Lauterbach L."/>
            <person name="Steele A.D."/>
            <person name="Gui C."/>
            <person name="Meng S."/>
            <person name="Li G."/>
            <person name="Viehrig K."/>
            <person name="Ye F."/>
            <person name="Su P."/>
            <person name="Kiefer A.F."/>
            <person name="Nichols A."/>
            <person name="Cepeda A.J."/>
            <person name="Yan W."/>
            <person name="Fan B."/>
            <person name="Jiang Y."/>
            <person name="Adhikari A."/>
            <person name="Zheng C.-J."/>
            <person name="Schuster L."/>
            <person name="Cowan T.M."/>
            <person name="Smanski M.J."/>
            <person name="Chevrette M.G."/>
            <person name="De Carvalho L.P.S."/>
            <person name="Shen B."/>
        </authorList>
    </citation>
    <scope>NUCLEOTIDE SEQUENCE [LARGE SCALE GENOMIC DNA]</scope>
    <source>
        <strain evidence="2 3">NPDC003040</strain>
    </source>
</reference>
<dbReference type="Pfam" id="PF05141">
    <property type="entry name" value="DIT1_PvcA"/>
    <property type="match status" value="1"/>
</dbReference>
<dbReference type="RefSeq" id="WP_387723123.1">
    <property type="nucleotide sequence ID" value="NZ_JBIAPI010000009.1"/>
</dbReference>